<dbReference type="AlphaFoldDB" id="I0YNV2"/>
<reference evidence="7 8" key="1">
    <citation type="journal article" date="2012" name="Genome Biol.">
        <title>The genome of the polar eukaryotic microalga coccomyxa subellipsoidea reveals traits of cold adaptation.</title>
        <authorList>
            <person name="Blanc G."/>
            <person name="Agarkova I."/>
            <person name="Grimwood J."/>
            <person name="Kuo A."/>
            <person name="Brueggeman A."/>
            <person name="Dunigan D."/>
            <person name="Gurnon J."/>
            <person name="Ladunga I."/>
            <person name="Lindquist E."/>
            <person name="Lucas S."/>
            <person name="Pangilinan J."/>
            <person name="Proschold T."/>
            <person name="Salamov A."/>
            <person name="Schmutz J."/>
            <person name="Weeks D."/>
            <person name="Yamada T."/>
            <person name="Claverie J.M."/>
            <person name="Grigoriev I."/>
            <person name="Van Etten J."/>
            <person name="Lomsadze A."/>
            <person name="Borodovsky M."/>
        </authorList>
    </citation>
    <scope>NUCLEOTIDE SEQUENCE [LARGE SCALE GENOMIC DNA]</scope>
    <source>
        <strain evidence="7 8">C-169</strain>
    </source>
</reference>
<feature type="transmembrane region" description="Helical" evidence="6">
    <location>
        <begin position="66"/>
        <end position="82"/>
    </location>
</feature>
<name>I0YNV2_COCSC</name>
<keyword evidence="8" id="KW-1185">Reference proteome</keyword>
<evidence type="ECO:0000313" key="7">
    <source>
        <dbReference type="EMBL" id="EIE20071.1"/>
    </source>
</evidence>
<evidence type="ECO:0000256" key="6">
    <source>
        <dbReference type="SAM" id="Phobius"/>
    </source>
</evidence>
<dbReference type="STRING" id="574566.I0YNV2"/>
<feature type="transmembrane region" description="Helical" evidence="6">
    <location>
        <begin position="140"/>
        <end position="158"/>
    </location>
</feature>
<comment type="caution">
    <text evidence="7">The sequence shown here is derived from an EMBL/GenBank/DDBJ whole genome shotgun (WGS) entry which is preliminary data.</text>
</comment>
<feature type="transmembrane region" description="Helical" evidence="6">
    <location>
        <begin position="42"/>
        <end position="60"/>
    </location>
</feature>
<keyword evidence="4 6" id="KW-0472">Membrane</keyword>
<accession>I0YNV2</accession>
<dbReference type="InterPro" id="IPR007203">
    <property type="entry name" value="ORMDL"/>
</dbReference>
<evidence type="ECO:0000256" key="5">
    <source>
        <dbReference type="SAM" id="MobiDB-lite"/>
    </source>
</evidence>
<dbReference type="PANTHER" id="PTHR12665">
    <property type="entry name" value="ORMDL PROTEINS"/>
    <property type="match status" value="1"/>
</dbReference>
<protein>
    <submittedName>
        <fullName evidence="7">ORMDL-domain-containing protein</fullName>
    </submittedName>
</protein>
<dbReference type="eggNOG" id="KOG3319">
    <property type="taxonomic scope" value="Eukaryota"/>
</dbReference>
<dbReference type="GeneID" id="17038047"/>
<evidence type="ECO:0000313" key="8">
    <source>
        <dbReference type="Proteomes" id="UP000007264"/>
    </source>
</evidence>
<keyword evidence="2 6" id="KW-0812">Transmembrane</keyword>
<dbReference type="GO" id="GO:0005789">
    <property type="term" value="C:endoplasmic reticulum membrane"/>
    <property type="evidence" value="ECO:0007669"/>
    <property type="project" value="InterPro"/>
</dbReference>
<proteinExistence type="predicted"/>
<feature type="region of interest" description="Disordered" evidence="5">
    <location>
        <begin position="1"/>
        <end position="26"/>
    </location>
</feature>
<evidence type="ECO:0000256" key="2">
    <source>
        <dbReference type="ARBA" id="ARBA00022692"/>
    </source>
</evidence>
<comment type="subcellular location">
    <subcellularLocation>
        <location evidence="1">Membrane</location>
        <topology evidence="1">Multi-pass membrane protein</topology>
    </subcellularLocation>
</comment>
<sequence length="170" mass="19303">MASSPIAQDGFSPNRRTLSPTRRASQPVTTNKNVEWLSAPEAWTFIVALICLGWLILSLFMDSGLAWTYVHLLHGVITYYLLHWNKGSPVQMDQGKYDSLTFWEQLDDGVQNTNTRKFLTLVPVALFLLATHGTDYRRQPLGLNLIVLLVLVIAKFPAMHKVRIFGINKY</sequence>
<dbReference type="Pfam" id="PF04061">
    <property type="entry name" value="ORMDL"/>
    <property type="match status" value="1"/>
</dbReference>
<gene>
    <name evidence="7" type="ORF">COCSUDRAFT_54383</name>
</gene>
<dbReference type="OrthoDB" id="1932233at2759"/>
<evidence type="ECO:0000256" key="3">
    <source>
        <dbReference type="ARBA" id="ARBA00022989"/>
    </source>
</evidence>
<dbReference type="RefSeq" id="XP_005644615.1">
    <property type="nucleotide sequence ID" value="XM_005644558.1"/>
</dbReference>
<dbReference type="Proteomes" id="UP000007264">
    <property type="component" value="Unassembled WGS sequence"/>
</dbReference>
<feature type="compositionally biased region" description="Polar residues" evidence="5">
    <location>
        <begin position="14"/>
        <end position="26"/>
    </location>
</feature>
<keyword evidence="3 6" id="KW-1133">Transmembrane helix</keyword>
<organism evidence="7 8">
    <name type="scientific">Coccomyxa subellipsoidea (strain C-169)</name>
    <name type="common">Green microalga</name>
    <dbReference type="NCBI Taxonomy" id="574566"/>
    <lineage>
        <taxon>Eukaryota</taxon>
        <taxon>Viridiplantae</taxon>
        <taxon>Chlorophyta</taxon>
        <taxon>core chlorophytes</taxon>
        <taxon>Trebouxiophyceae</taxon>
        <taxon>Trebouxiophyceae incertae sedis</taxon>
        <taxon>Coccomyxaceae</taxon>
        <taxon>Coccomyxa</taxon>
        <taxon>Coccomyxa subellipsoidea</taxon>
    </lineage>
</organism>
<dbReference type="PIRSF" id="PIRSF018147">
    <property type="entry name" value="ORMDL"/>
    <property type="match status" value="1"/>
</dbReference>
<evidence type="ECO:0000256" key="4">
    <source>
        <dbReference type="ARBA" id="ARBA00023136"/>
    </source>
</evidence>
<dbReference type="EMBL" id="AGSI01000016">
    <property type="protein sequence ID" value="EIE20071.1"/>
    <property type="molecule type" value="Genomic_DNA"/>
</dbReference>
<evidence type="ECO:0000256" key="1">
    <source>
        <dbReference type="ARBA" id="ARBA00004141"/>
    </source>
</evidence>
<dbReference type="KEGG" id="csl:COCSUDRAFT_54383"/>